<dbReference type="GO" id="GO:0008081">
    <property type="term" value="F:phosphoric diester hydrolase activity"/>
    <property type="evidence" value="ECO:0007669"/>
    <property type="project" value="InterPro"/>
</dbReference>
<dbReference type="EMBL" id="BMXF01000002">
    <property type="protein sequence ID" value="GHB67670.1"/>
    <property type="molecule type" value="Genomic_DNA"/>
</dbReference>
<dbReference type="RefSeq" id="WP_189564424.1">
    <property type="nucleotide sequence ID" value="NZ_BMXF01000002.1"/>
</dbReference>
<comment type="caution">
    <text evidence="3">The sequence shown here is derived from an EMBL/GenBank/DDBJ whole genome shotgun (WGS) entry which is preliminary data.</text>
</comment>
<dbReference type="InterPro" id="IPR030395">
    <property type="entry name" value="GP_PDE_dom"/>
</dbReference>
<dbReference type="Proteomes" id="UP000598271">
    <property type="component" value="Unassembled WGS sequence"/>
</dbReference>
<dbReference type="InterPro" id="IPR017946">
    <property type="entry name" value="PLC-like_Pdiesterase_TIM-brl"/>
</dbReference>
<evidence type="ECO:0000313" key="4">
    <source>
        <dbReference type="Proteomes" id="UP000598271"/>
    </source>
</evidence>
<evidence type="ECO:0000313" key="3">
    <source>
        <dbReference type="EMBL" id="GHB67670.1"/>
    </source>
</evidence>
<dbReference type="GO" id="GO:0006629">
    <property type="term" value="P:lipid metabolic process"/>
    <property type="evidence" value="ECO:0007669"/>
    <property type="project" value="InterPro"/>
</dbReference>
<evidence type="ECO:0000256" key="1">
    <source>
        <dbReference type="SAM" id="SignalP"/>
    </source>
</evidence>
<sequence length="304" mass="34490">MKLISTPLLSHTLSLCAFATLWLCASAKAQTFDLQGHRGCRGLMPENSWPAFEKALELGVTTLEMDVVISKDRQVVVSHEPYFLNSYALDPNGSSIEKGKNDNLYTLTYAQIKKYDTGSKGNADFPEQQKLKTYKPLLSEVLKNAEAYCRTHNRPPVAYNIEIKSEASEYDKSQPQPAAFSELVYKIIKENVPLERVTLQSFDFEVLKYWQKQMETGKYQKVKLAALVSNLKGIERNLDDLGFTPAIYSPYYKLLSQEKVAQLHQKGMQVIPWTVNDPAAMREVKAMGVDGLITDYPDRYLELK</sequence>
<dbReference type="SUPFAM" id="SSF51695">
    <property type="entry name" value="PLC-like phosphodiesterases"/>
    <property type="match status" value="1"/>
</dbReference>
<gene>
    <name evidence="3" type="primary">glpQ</name>
    <name evidence="3" type="ORF">GCM10007390_21220</name>
</gene>
<dbReference type="PROSITE" id="PS51704">
    <property type="entry name" value="GP_PDE"/>
    <property type="match status" value="1"/>
</dbReference>
<accession>A0A8J3D3F4</accession>
<name>A0A8J3D3F4_9BACT</name>
<feature type="chain" id="PRO_5035278296" evidence="1">
    <location>
        <begin position="20"/>
        <end position="304"/>
    </location>
</feature>
<keyword evidence="4" id="KW-1185">Reference proteome</keyword>
<reference evidence="3 4" key="1">
    <citation type="journal article" date="2014" name="Int. J. Syst. Evol. Microbiol.">
        <title>Complete genome sequence of Corynebacterium casei LMG S-19264T (=DSM 44701T), isolated from a smear-ripened cheese.</title>
        <authorList>
            <consortium name="US DOE Joint Genome Institute (JGI-PGF)"/>
            <person name="Walter F."/>
            <person name="Albersmeier A."/>
            <person name="Kalinowski J."/>
            <person name="Ruckert C."/>
        </authorList>
    </citation>
    <scope>NUCLEOTIDE SEQUENCE [LARGE SCALE GENOMIC DNA]</scope>
    <source>
        <strain evidence="3 4">KCTC 12866</strain>
    </source>
</reference>
<proteinExistence type="predicted"/>
<keyword evidence="1" id="KW-0732">Signal</keyword>
<organism evidence="3 4">
    <name type="scientific">Persicitalea jodogahamensis</name>
    <dbReference type="NCBI Taxonomy" id="402147"/>
    <lineage>
        <taxon>Bacteria</taxon>
        <taxon>Pseudomonadati</taxon>
        <taxon>Bacteroidota</taxon>
        <taxon>Cytophagia</taxon>
        <taxon>Cytophagales</taxon>
        <taxon>Spirosomataceae</taxon>
        <taxon>Persicitalea</taxon>
    </lineage>
</organism>
<dbReference type="AlphaFoldDB" id="A0A8J3D3F4"/>
<protein>
    <submittedName>
        <fullName evidence="3">Glycerophosphoryl diester phosphodiesterase</fullName>
    </submittedName>
</protein>
<dbReference type="Pfam" id="PF03009">
    <property type="entry name" value="GDPD"/>
    <property type="match status" value="1"/>
</dbReference>
<dbReference type="PANTHER" id="PTHR46211">
    <property type="entry name" value="GLYCEROPHOSPHORYL DIESTER PHOSPHODIESTERASE"/>
    <property type="match status" value="1"/>
</dbReference>
<feature type="signal peptide" evidence="1">
    <location>
        <begin position="1"/>
        <end position="19"/>
    </location>
</feature>
<dbReference type="PANTHER" id="PTHR46211:SF14">
    <property type="entry name" value="GLYCEROPHOSPHODIESTER PHOSPHODIESTERASE"/>
    <property type="match status" value="1"/>
</dbReference>
<evidence type="ECO:0000259" key="2">
    <source>
        <dbReference type="PROSITE" id="PS51704"/>
    </source>
</evidence>
<feature type="domain" description="GP-PDE" evidence="2">
    <location>
        <begin position="32"/>
        <end position="304"/>
    </location>
</feature>
<dbReference type="Gene3D" id="3.20.20.190">
    <property type="entry name" value="Phosphatidylinositol (PI) phosphodiesterase"/>
    <property type="match status" value="1"/>
</dbReference>